<dbReference type="PROSITE" id="PS51186">
    <property type="entry name" value="GNAT"/>
    <property type="match status" value="1"/>
</dbReference>
<keyword evidence="1 4" id="KW-0808">Transferase</keyword>
<sequence>MSTTHFRPATTDDLPQIVAMLADDALGREREDASVPLLPAYIEAFAAISADPNELLAVAESDGELVGCLQLSFLPGISHKGAWRGQIEGVRIAAVRRGTGLGREMISWAIERCRERGCRIVQLTTNASRTDARRFYESLGFEATHVGMKITL</sequence>
<evidence type="ECO:0000259" key="3">
    <source>
        <dbReference type="PROSITE" id="PS51186"/>
    </source>
</evidence>
<dbReference type="Gene3D" id="3.40.630.30">
    <property type="match status" value="1"/>
</dbReference>
<name>V4TK30_9HYPH</name>
<accession>V4TK30</accession>
<protein>
    <submittedName>
        <fullName evidence="4">Putative acetyltransferase</fullName>
    </submittedName>
</protein>
<evidence type="ECO:0000256" key="2">
    <source>
        <dbReference type="ARBA" id="ARBA00023315"/>
    </source>
</evidence>
<dbReference type="PANTHER" id="PTHR43877:SF2">
    <property type="entry name" value="AMINOALKYLPHOSPHONATE N-ACETYLTRANSFERASE-RELATED"/>
    <property type="match status" value="1"/>
</dbReference>
<dbReference type="InterPro" id="IPR016181">
    <property type="entry name" value="Acyl_CoA_acyltransferase"/>
</dbReference>
<reference evidence="4 5" key="1">
    <citation type="journal article" date="2014" name="Genome Announc.">
        <title>Draft Genome Sequence of Lutibaculum baratangense Strain AMV1T, Isolated from a Mud Volcano in Andamans, India.</title>
        <authorList>
            <person name="Singh A."/>
            <person name="Sreenivas A."/>
            <person name="Sathyanarayana Reddy G."/>
            <person name="Pinnaka A.K."/>
            <person name="Shivaji S."/>
        </authorList>
    </citation>
    <scope>NUCLEOTIDE SEQUENCE [LARGE SCALE GENOMIC DNA]</scope>
    <source>
        <strain evidence="4 5">AMV1</strain>
    </source>
</reference>
<dbReference type="InterPro" id="IPR000182">
    <property type="entry name" value="GNAT_dom"/>
</dbReference>
<dbReference type="Pfam" id="PF00583">
    <property type="entry name" value="Acetyltransf_1"/>
    <property type="match status" value="1"/>
</dbReference>
<gene>
    <name evidence="4" type="ORF">N177_1107</name>
</gene>
<dbReference type="eggNOG" id="COG0456">
    <property type="taxonomic scope" value="Bacteria"/>
</dbReference>
<proteinExistence type="predicted"/>
<dbReference type="CDD" id="cd04301">
    <property type="entry name" value="NAT_SF"/>
    <property type="match status" value="1"/>
</dbReference>
<dbReference type="SUPFAM" id="SSF55729">
    <property type="entry name" value="Acyl-CoA N-acyltransferases (Nat)"/>
    <property type="match status" value="1"/>
</dbReference>
<dbReference type="GO" id="GO:0016747">
    <property type="term" value="F:acyltransferase activity, transferring groups other than amino-acyl groups"/>
    <property type="evidence" value="ECO:0007669"/>
    <property type="project" value="InterPro"/>
</dbReference>
<feature type="domain" description="N-acetyltransferase" evidence="3">
    <location>
        <begin position="4"/>
        <end position="152"/>
    </location>
</feature>
<comment type="caution">
    <text evidence="4">The sequence shown here is derived from an EMBL/GenBank/DDBJ whole genome shotgun (WGS) entry which is preliminary data.</text>
</comment>
<dbReference type="AlphaFoldDB" id="V4TK30"/>
<dbReference type="Proteomes" id="UP000017819">
    <property type="component" value="Unassembled WGS sequence"/>
</dbReference>
<dbReference type="PANTHER" id="PTHR43877">
    <property type="entry name" value="AMINOALKYLPHOSPHONATE N-ACETYLTRANSFERASE-RELATED-RELATED"/>
    <property type="match status" value="1"/>
</dbReference>
<dbReference type="OrthoDB" id="9789603at2"/>
<dbReference type="EMBL" id="AWXZ01000016">
    <property type="protein sequence ID" value="ESR26248.1"/>
    <property type="molecule type" value="Genomic_DNA"/>
</dbReference>
<dbReference type="RefSeq" id="WP_023431252.1">
    <property type="nucleotide sequence ID" value="NZ_AWXZ01000016.1"/>
</dbReference>
<evidence type="ECO:0000256" key="1">
    <source>
        <dbReference type="ARBA" id="ARBA00022679"/>
    </source>
</evidence>
<evidence type="ECO:0000313" key="5">
    <source>
        <dbReference type="Proteomes" id="UP000017819"/>
    </source>
</evidence>
<dbReference type="PATRIC" id="fig|631454.5.peg.1092"/>
<keyword evidence="5" id="KW-1185">Reference proteome</keyword>
<organism evidence="4 5">
    <name type="scientific">Lutibaculum baratangense AMV1</name>
    <dbReference type="NCBI Taxonomy" id="631454"/>
    <lineage>
        <taxon>Bacteria</taxon>
        <taxon>Pseudomonadati</taxon>
        <taxon>Pseudomonadota</taxon>
        <taxon>Alphaproteobacteria</taxon>
        <taxon>Hyphomicrobiales</taxon>
        <taxon>Tepidamorphaceae</taxon>
        <taxon>Lutibaculum</taxon>
    </lineage>
</organism>
<dbReference type="InterPro" id="IPR050832">
    <property type="entry name" value="Bact_Acetyltransf"/>
</dbReference>
<evidence type="ECO:0000313" key="4">
    <source>
        <dbReference type="EMBL" id="ESR26248.1"/>
    </source>
</evidence>
<dbReference type="STRING" id="631454.N177_1107"/>
<keyword evidence="2" id="KW-0012">Acyltransferase</keyword>